<keyword evidence="2" id="KW-0238">DNA-binding</keyword>
<feature type="region of interest" description="Disordered" evidence="5">
    <location>
        <begin position="159"/>
        <end position="222"/>
    </location>
</feature>
<dbReference type="Pfam" id="PF00170">
    <property type="entry name" value="bZIP_1"/>
    <property type="match status" value="1"/>
</dbReference>
<sequence length="308" mass="34513">MVGWIAGGHDMEGLEERDEQSSTNLPAVSQTNAADAAVDEDEEVKALSRKEKNRIAAQKSRMKKIERIKELEKELEEQCKENENLYGELIKMKDIIEKLSCVLWRHTLSLGVEERTSLLPLIHSANFTVSQVSLSHMSSMAKRRRLSFVRSRATPVEFQRRSPGSASCSPAGVETNEDEPCCSYNTPPKQPRLGEDRLSVRRPNSEPIEPNPFPGVINRSRRTQSCEVDAEDFEIYFPGDTLGHFSPETMASSSNSTLHPHHQLSMSLPGPGTLLPTTSTTIHPRSHYPPATTQSSPQDFKYNYNHSP</sequence>
<comment type="caution">
    <text evidence="7">The sequence shown here is derived from an EMBL/GenBank/DDBJ whole genome shotgun (WGS) entry which is preliminary data.</text>
</comment>
<feature type="compositionally biased region" description="Polar residues" evidence="5">
    <location>
        <begin position="291"/>
        <end position="308"/>
    </location>
</feature>
<feature type="compositionally biased region" description="Polar residues" evidence="5">
    <location>
        <begin position="249"/>
        <end position="258"/>
    </location>
</feature>
<dbReference type="PANTHER" id="PTHR23351">
    <property type="entry name" value="FOS TRANSCRIPTION FACTOR-RELATED"/>
    <property type="match status" value="1"/>
</dbReference>
<feature type="coiled-coil region" evidence="4">
    <location>
        <begin position="54"/>
        <end position="88"/>
    </location>
</feature>
<dbReference type="SUPFAM" id="SSF57959">
    <property type="entry name" value="Leucine zipper domain"/>
    <property type="match status" value="1"/>
</dbReference>
<evidence type="ECO:0000259" key="6">
    <source>
        <dbReference type="PROSITE" id="PS50217"/>
    </source>
</evidence>
<evidence type="ECO:0000313" key="8">
    <source>
        <dbReference type="Proteomes" id="UP000218231"/>
    </source>
</evidence>
<protein>
    <recommendedName>
        <fullName evidence="6">BZIP domain-containing protein</fullName>
    </recommendedName>
</protein>
<dbReference type="GO" id="GO:0006357">
    <property type="term" value="P:regulation of transcription by RNA polymerase II"/>
    <property type="evidence" value="ECO:0007669"/>
    <property type="project" value="InterPro"/>
</dbReference>
<evidence type="ECO:0000256" key="2">
    <source>
        <dbReference type="ARBA" id="ARBA00023125"/>
    </source>
</evidence>
<feature type="domain" description="BZIP" evidence="6">
    <location>
        <begin position="43"/>
        <end position="99"/>
    </location>
</feature>
<dbReference type="GO" id="GO:0003700">
    <property type="term" value="F:DNA-binding transcription factor activity"/>
    <property type="evidence" value="ECO:0007669"/>
    <property type="project" value="InterPro"/>
</dbReference>
<proteinExistence type="predicted"/>
<keyword evidence="1" id="KW-0805">Transcription regulation</keyword>
<feature type="region of interest" description="Disordered" evidence="5">
    <location>
        <begin position="1"/>
        <end position="42"/>
    </location>
</feature>
<keyword evidence="3" id="KW-0804">Transcription</keyword>
<evidence type="ECO:0000256" key="4">
    <source>
        <dbReference type="SAM" id="Coils"/>
    </source>
</evidence>
<keyword evidence="4" id="KW-0175">Coiled coil</keyword>
<evidence type="ECO:0000256" key="1">
    <source>
        <dbReference type="ARBA" id="ARBA00023015"/>
    </source>
</evidence>
<name>A0A2A2KCS6_9BILA</name>
<dbReference type="InterPro" id="IPR004827">
    <property type="entry name" value="bZIP"/>
</dbReference>
<dbReference type="PROSITE" id="PS50217">
    <property type="entry name" value="BZIP"/>
    <property type="match status" value="1"/>
</dbReference>
<dbReference type="EMBL" id="LIAE01008949">
    <property type="protein sequence ID" value="PAV71678.1"/>
    <property type="molecule type" value="Genomic_DNA"/>
</dbReference>
<evidence type="ECO:0000256" key="5">
    <source>
        <dbReference type="SAM" id="MobiDB-lite"/>
    </source>
</evidence>
<feature type="region of interest" description="Disordered" evidence="5">
    <location>
        <begin position="247"/>
        <end position="308"/>
    </location>
</feature>
<keyword evidence="8" id="KW-1185">Reference proteome</keyword>
<dbReference type="Gene3D" id="1.20.5.170">
    <property type="match status" value="1"/>
</dbReference>
<gene>
    <name evidence="7" type="ORF">WR25_27044</name>
</gene>
<dbReference type="GO" id="GO:0003677">
    <property type="term" value="F:DNA binding"/>
    <property type="evidence" value="ECO:0007669"/>
    <property type="project" value="UniProtKB-KW"/>
</dbReference>
<evidence type="ECO:0000256" key="3">
    <source>
        <dbReference type="ARBA" id="ARBA00023163"/>
    </source>
</evidence>
<dbReference type="InterPro" id="IPR000837">
    <property type="entry name" value="AP-1"/>
</dbReference>
<reference evidence="7 8" key="1">
    <citation type="journal article" date="2017" name="Curr. Biol.">
        <title>Genome architecture and evolution of a unichromosomal asexual nematode.</title>
        <authorList>
            <person name="Fradin H."/>
            <person name="Zegar C."/>
            <person name="Gutwein M."/>
            <person name="Lucas J."/>
            <person name="Kovtun M."/>
            <person name="Corcoran D."/>
            <person name="Baugh L.R."/>
            <person name="Kiontke K."/>
            <person name="Gunsalus K."/>
            <person name="Fitch D.H."/>
            <person name="Piano F."/>
        </authorList>
    </citation>
    <scope>NUCLEOTIDE SEQUENCE [LARGE SCALE GENOMIC DNA]</scope>
    <source>
        <strain evidence="7">PF1309</strain>
    </source>
</reference>
<dbReference type="Proteomes" id="UP000218231">
    <property type="component" value="Unassembled WGS sequence"/>
</dbReference>
<feature type="compositionally biased region" description="Low complexity" evidence="5">
    <location>
        <begin position="267"/>
        <end position="281"/>
    </location>
</feature>
<dbReference type="AlphaFoldDB" id="A0A2A2KCS6"/>
<dbReference type="PANTHER" id="PTHR23351:SF24">
    <property type="entry name" value="ACTIVATING TRANSCRIPTION FACTOR 3-RELATED"/>
    <property type="match status" value="1"/>
</dbReference>
<organism evidence="7 8">
    <name type="scientific">Diploscapter pachys</name>
    <dbReference type="NCBI Taxonomy" id="2018661"/>
    <lineage>
        <taxon>Eukaryota</taxon>
        <taxon>Metazoa</taxon>
        <taxon>Ecdysozoa</taxon>
        <taxon>Nematoda</taxon>
        <taxon>Chromadorea</taxon>
        <taxon>Rhabditida</taxon>
        <taxon>Rhabditina</taxon>
        <taxon>Rhabditomorpha</taxon>
        <taxon>Rhabditoidea</taxon>
        <taxon>Rhabditidae</taxon>
        <taxon>Diploscapter</taxon>
    </lineage>
</organism>
<accession>A0A2A2KCS6</accession>
<dbReference type="InterPro" id="IPR046347">
    <property type="entry name" value="bZIP_sf"/>
</dbReference>
<dbReference type="PROSITE" id="PS00036">
    <property type="entry name" value="BZIP_BASIC"/>
    <property type="match status" value="1"/>
</dbReference>
<feature type="compositionally biased region" description="Polar residues" evidence="5">
    <location>
        <begin position="21"/>
        <end position="32"/>
    </location>
</feature>
<evidence type="ECO:0000313" key="7">
    <source>
        <dbReference type="EMBL" id="PAV71678.1"/>
    </source>
</evidence>
<dbReference type="SMART" id="SM00338">
    <property type="entry name" value="BRLZ"/>
    <property type="match status" value="1"/>
</dbReference>